<dbReference type="InterPro" id="IPR011008">
    <property type="entry name" value="Dimeric_a/b-barrel"/>
</dbReference>
<evidence type="ECO:0000259" key="1">
    <source>
        <dbReference type="Pfam" id="PF07045"/>
    </source>
</evidence>
<reference evidence="2" key="1">
    <citation type="journal article" date="2020" name="mSystems">
        <title>Genome- and Community-Level Interaction Insights into Carbon Utilization and Element Cycling Functions of Hydrothermarchaeota in Hydrothermal Sediment.</title>
        <authorList>
            <person name="Zhou Z."/>
            <person name="Liu Y."/>
            <person name="Xu W."/>
            <person name="Pan J."/>
            <person name="Luo Z.H."/>
            <person name="Li M."/>
        </authorList>
    </citation>
    <scope>NUCLEOTIDE SEQUENCE [LARGE SCALE GENOMIC DNA]</scope>
    <source>
        <strain evidence="2">HyVt-456</strain>
    </source>
</reference>
<dbReference type="Pfam" id="PF07045">
    <property type="entry name" value="DUF1330"/>
    <property type="match status" value="1"/>
</dbReference>
<dbReference type="InterPro" id="IPR010753">
    <property type="entry name" value="DUF1330"/>
</dbReference>
<organism evidence="2">
    <name type="scientific">Caldithrix abyssi</name>
    <dbReference type="NCBI Taxonomy" id="187145"/>
    <lineage>
        <taxon>Bacteria</taxon>
        <taxon>Pseudomonadati</taxon>
        <taxon>Calditrichota</taxon>
        <taxon>Calditrichia</taxon>
        <taxon>Calditrichales</taxon>
        <taxon>Calditrichaceae</taxon>
        <taxon>Caldithrix</taxon>
    </lineage>
</organism>
<dbReference type="EMBL" id="DRLD01000405">
    <property type="protein sequence ID" value="HED11854.1"/>
    <property type="molecule type" value="Genomic_DNA"/>
</dbReference>
<comment type="caution">
    <text evidence="2">The sequence shown here is derived from an EMBL/GenBank/DDBJ whole genome shotgun (WGS) entry which is preliminary data.</text>
</comment>
<proteinExistence type="predicted"/>
<protein>
    <submittedName>
        <fullName evidence="2">DUF1330 domain-containing protein</fullName>
    </submittedName>
</protein>
<gene>
    <name evidence="2" type="ORF">ENJ10_14285</name>
</gene>
<evidence type="ECO:0000313" key="2">
    <source>
        <dbReference type="EMBL" id="HED11854.1"/>
    </source>
</evidence>
<feature type="domain" description="DUF1330" evidence="1">
    <location>
        <begin position="24"/>
        <end position="104"/>
    </location>
</feature>
<dbReference type="Gene3D" id="3.30.70.100">
    <property type="match status" value="1"/>
</dbReference>
<dbReference type="SUPFAM" id="SSF54909">
    <property type="entry name" value="Dimeric alpha+beta barrel"/>
    <property type="match status" value="1"/>
</dbReference>
<accession>A0A7V1LPL0</accession>
<name>A0A7V1LPL0_CALAY</name>
<dbReference type="Proteomes" id="UP000886005">
    <property type="component" value="Unassembled WGS sequence"/>
</dbReference>
<sequence>MKTTLTDEKNKIFATALIYIREGKQDMFEEYRTQAGPIMEKYGARLEKIIKPEMLAQGDMALPGEIHFAVFDSPESMTALNDDPDYKRIIKELRTPSVEKLVVILSYLSDFKFKRETGDKSKIYGIALLNYNKGERHVKLFEEYHEQVCKIMPEFGTHFERFLIPTSLKGEFKQPDEIHRFYFDSMEGLQQMGNDPRMLKLFPLRDESLSDLNFIIGKAI</sequence>
<dbReference type="AlphaFoldDB" id="A0A7V1LPL0"/>